<feature type="domain" description="Carboxymuconolactone decarboxylase-like" evidence="2">
    <location>
        <begin position="36"/>
        <end position="120"/>
    </location>
</feature>
<dbReference type="Gene3D" id="1.20.1290.10">
    <property type="entry name" value="AhpD-like"/>
    <property type="match status" value="2"/>
</dbReference>
<evidence type="ECO:0000313" key="5">
    <source>
        <dbReference type="Proteomes" id="UP000588068"/>
    </source>
</evidence>
<keyword evidence="5" id="KW-1185">Reference proteome</keyword>
<accession>A0A841HI63</accession>
<dbReference type="RefSeq" id="WP_184330113.1">
    <property type="nucleotide sequence ID" value="NZ_JACHHZ010000001.1"/>
</dbReference>
<feature type="domain" description="Carboxymuconolactone decarboxylase-like" evidence="2">
    <location>
        <begin position="157"/>
        <end position="235"/>
    </location>
</feature>
<dbReference type="SUPFAM" id="SSF51182">
    <property type="entry name" value="RmlC-like cupins"/>
    <property type="match status" value="1"/>
</dbReference>
<dbReference type="Proteomes" id="UP000588068">
    <property type="component" value="Unassembled WGS sequence"/>
</dbReference>
<dbReference type="GO" id="GO:0047575">
    <property type="term" value="F:4-carboxymuconolactone decarboxylase activity"/>
    <property type="evidence" value="ECO:0007669"/>
    <property type="project" value="UniProtKB-EC"/>
</dbReference>
<evidence type="ECO:0000256" key="1">
    <source>
        <dbReference type="SAM" id="SignalP"/>
    </source>
</evidence>
<dbReference type="Pfam" id="PF02627">
    <property type="entry name" value="CMD"/>
    <property type="match status" value="2"/>
</dbReference>
<dbReference type="InterPro" id="IPR047263">
    <property type="entry name" value="HNL-like_cupin"/>
</dbReference>
<dbReference type="InterPro" id="IPR014710">
    <property type="entry name" value="RmlC-like_jellyroll"/>
</dbReference>
<dbReference type="InterPro" id="IPR052512">
    <property type="entry name" value="4CMD/NDH-1_regulator"/>
</dbReference>
<name>A0A841HI63_9GAMM</name>
<proteinExistence type="predicted"/>
<dbReference type="EMBL" id="JACHHZ010000001">
    <property type="protein sequence ID" value="MBB6092393.1"/>
    <property type="molecule type" value="Genomic_DNA"/>
</dbReference>
<protein>
    <submittedName>
        <fullName evidence="4">4-carboxymuconolactone decarboxylase</fullName>
        <ecNumber evidence="4">4.1.1.44</ecNumber>
    </submittedName>
</protein>
<gene>
    <name evidence="4" type="ORF">HNQ60_001239</name>
</gene>
<dbReference type="InterPro" id="IPR003779">
    <property type="entry name" value="CMD-like"/>
</dbReference>
<dbReference type="Gene3D" id="2.60.120.10">
    <property type="entry name" value="Jelly Rolls"/>
    <property type="match status" value="1"/>
</dbReference>
<comment type="caution">
    <text evidence="4">The sequence shown here is derived from an EMBL/GenBank/DDBJ whole genome shotgun (WGS) entry which is preliminary data.</text>
</comment>
<evidence type="ECO:0000259" key="3">
    <source>
        <dbReference type="Pfam" id="PF07883"/>
    </source>
</evidence>
<keyword evidence="4" id="KW-0456">Lyase</keyword>
<dbReference type="InterPro" id="IPR011051">
    <property type="entry name" value="RmlC_Cupin_sf"/>
</dbReference>
<keyword evidence="1" id="KW-0732">Signal</keyword>
<dbReference type="InterPro" id="IPR029032">
    <property type="entry name" value="AhpD-like"/>
</dbReference>
<dbReference type="EC" id="4.1.1.44" evidence="4"/>
<evidence type="ECO:0000259" key="2">
    <source>
        <dbReference type="Pfam" id="PF02627"/>
    </source>
</evidence>
<dbReference type="InterPro" id="IPR013096">
    <property type="entry name" value="Cupin_2"/>
</dbReference>
<sequence>MKLMTATAVAAILASAVAEAQERPSVAPKNMQAIAPALANYTDDVLFGDVWLRPELAPRDRSLVTVSVLISTGKTAQLKGHLNRALTNGVKHTEVAAVVTHLAFYSGWPNAVSALNVVEEVFGERKIEIAAPEPPRKVHATPSGERERVSGAAKLTQLINDVVVADLWRSPDLSPRDRSLVTIAALAANGDDAALELQIRRGLDNGLSTIQIDEALTHLAFYAGLPKATTAVEVAGKVFGSRPTGKTGDAPRLSVFEPNTEPRAAPVSNFTGEVSLASSFKGTGDSRIGGATVTFQPGARTHWHVHPIGQLLVVTDGEGWVQAEGEPVRAVKKGDVVWTAPGVKHWHGAKPTQAMTHVAASETSAGSTVRWLEPVTSGQYRER</sequence>
<evidence type="ECO:0000313" key="4">
    <source>
        <dbReference type="EMBL" id="MBB6092393.1"/>
    </source>
</evidence>
<feature type="chain" id="PRO_5033034988" evidence="1">
    <location>
        <begin position="21"/>
        <end position="383"/>
    </location>
</feature>
<reference evidence="4 5" key="1">
    <citation type="submission" date="2020-08" db="EMBL/GenBank/DDBJ databases">
        <title>Genomic Encyclopedia of Type Strains, Phase IV (KMG-IV): sequencing the most valuable type-strain genomes for metagenomic binning, comparative biology and taxonomic classification.</title>
        <authorList>
            <person name="Goeker M."/>
        </authorList>
    </citation>
    <scope>NUCLEOTIDE SEQUENCE [LARGE SCALE GENOMIC DNA]</scope>
    <source>
        <strain evidence="4 5">DSM 26723</strain>
    </source>
</reference>
<dbReference type="GO" id="GO:0051920">
    <property type="term" value="F:peroxiredoxin activity"/>
    <property type="evidence" value="ECO:0007669"/>
    <property type="project" value="InterPro"/>
</dbReference>
<feature type="domain" description="Cupin type-2" evidence="3">
    <location>
        <begin position="292"/>
        <end position="350"/>
    </location>
</feature>
<dbReference type="SUPFAM" id="SSF69118">
    <property type="entry name" value="AhpD-like"/>
    <property type="match status" value="2"/>
</dbReference>
<dbReference type="AlphaFoldDB" id="A0A841HI63"/>
<dbReference type="PANTHER" id="PTHR33570">
    <property type="entry name" value="4-CARBOXYMUCONOLACTONE DECARBOXYLASE FAMILY PROTEIN"/>
    <property type="match status" value="1"/>
</dbReference>
<dbReference type="CDD" id="cd02233">
    <property type="entry name" value="cupin_HNL-like"/>
    <property type="match status" value="1"/>
</dbReference>
<organism evidence="4 5">
    <name type="scientific">Povalibacter uvarum</name>
    <dbReference type="NCBI Taxonomy" id="732238"/>
    <lineage>
        <taxon>Bacteria</taxon>
        <taxon>Pseudomonadati</taxon>
        <taxon>Pseudomonadota</taxon>
        <taxon>Gammaproteobacteria</taxon>
        <taxon>Steroidobacterales</taxon>
        <taxon>Steroidobacteraceae</taxon>
        <taxon>Povalibacter</taxon>
    </lineage>
</organism>
<dbReference type="Pfam" id="PF07883">
    <property type="entry name" value="Cupin_2"/>
    <property type="match status" value="1"/>
</dbReference>
<dbReference type="PANTHER" id="PTHR33570:SF9">
    <property type="entry name" value="BLL4600 PROTEIN"/>
    <property type="match status" value="1"/>
</dbReference>
<feature type="signal peptide" evidence="1">
    <location>
        <begin position="1"/>
        <end position="20"/>
    </location>
</feature>